<dbReference type="InterPro" id="IPR014710">
    <property type="entry name" value="RmlC-like_jellyroll"/>
</dbReference>
<sequence>MTFRELAIPGAFELTPTQHADDRGLFFEWFTDDE</sequence>
<protein>
    <submittedName>
        <fullName evidence="1">dTDP-4-dehydrorhamnose 3,5-epimerase</fullName>
    </submittedName>
</protein>
<evidence type="ECO:0000313" key="2">
    <source>
        <dbReference type="Proteomes" id="UP000092668"/>
    </source>
</evidence>
<organism evidence="1 2">
    <name type="scientific">Mycolicibacter kumamotonensis</name>
    <dbReference type="NCBI Taxonomy" id="354243"/>
    <lineage>
        <taxon>Bacteria</taxon>
        <taxon>Bacillati</taxon>
        <taxon>Actinomycetota</taxon>
        <taxon>Actinomycetes</taxon>
        <taxon>Mycobacteriales</taxon>
        <taxon>Mycobacteriaceae</taxon>
        <taxon>Mycolicibacter</taxon>
    </lineage>
</organism>
<comment type="caution">
    <text evidence="1">The sequence shown here is derived from an EMBL/GenBank/DDBJ whole genome shotgun (WGS) entry which is preliminary data.</text>
</comment>
<keyword evidence="2" id="KW-1185">Reference proteome</keyword>
<evidence type="ECO:0000313" key="1">
    <source>
        <dbReference type="EMBL" id="OBY29118.1"/>
    </source>
</evidence>
<dbReference type="EMBL" id="LFOE01000182">
    <property type="protein sequence ID" value="OBY29118.1"/>
    <property type="molecule type" value="Genomic_DNA"/>
</dbReference>
<name>A0A1B8S8P4_9MYCO</name>
<dbReference type="Gene3D" id="2.60.120.10">
    <property type="entry name" value="Jelly Rolls"/>
    <property type="match status" value="1"/>
</dbReference>
<dbReference type="Proteomes" id="UP000092668">
    <property type="component" value="Unassembled WGS sequence"/>
</dbReference>
<accession>A0A1B8S8P4</accession>
<dbReference type="InterPro" id="IPR011051">
    <property type="entry name" value="RmlC_Cupin_sf"/>
</dbReference>
<dbReference type="AlphaFoldDB" id="A0A1B8S8P4"/>
<feature type="non-terminal residue" evidence="1">
    <location>
        <position position="34"/>
    </location>
</feature>
<proteinExistence type="predicted"/>
<gene>
    <name evidence="1" type="ORF">ACT18_24850</name>
</gene>
<reference evidence="1 2" key="1">
    <citation type="submission" date="2015-06" db="EMBL/GenBank/DDBJ databases">
        <title>Genome sequence of Mycobacterium kumamotonense strain Roo.</title>
        <authorList>
            <person name="Greninger A.L."/>
            <person name="Cunningham G."/>
            <person name="Miller S."/>
        </authorList>
    </citation>
    <scope>NUCLEOTIDE SEQUENCE [LARGE SCALE GENOMIC DNA]</scope>
    <source>
        <strain evidence="1 2">Roo</strain>
    </source>
</reference>
<dbReference type="SUPFAM" id="SSF51182">
    <property type="entry name" value="RmlC-like cupins"/>
    <property type="match status" value="1"/>
</dbReference>